<accession>A0A1Z2KVW9</accession>
<evidence type="ECO:0000256" key="1">
    <source>
        <dbReference type="SAM" id="MobiDB-lite"/>
    </source>
</evidence>
<feature type="compositionally biased region" description="Low complexity" evidence="1">
    <location>
        <begin position="7"/>
        <end position="22"/>
    </location>
</feature>
<dbReference type="KEGG" id="salj:SMD11_0527"/>
<dbReference type="AlphaFoldDB" id="A0A1Z2KVW9"/>
<sequence length="816" mass="85834">MGGPGVAQGVPAEPEAPAEPHAGGPGTAPDADDTDADTDAEFEYAWDSRQDLYRHSPAIMLGRAARLGGSLVGGDQHGVSGGQVTGDVILGGSKVEYHLGGDSEERSGEIPVAEVEALARYFVFPPREEGGGDASEGTAGPAGAAEGGGPGGSGGTSGSAGRSGPGGTDATPDDPASDDPAASTGTTRGTWEPGSPFDLALTRLRRHRVTVLSGPATTGRRAAALMLLRAVGSTAYRALDPALSPGRLTGELREGCGHLVVDLPTTAERPLREHHLRALSEKLHAVGGHLVIVVGPHPVIHGDDGHVPWRPPEPAALLRGHLRHKDLAGHDIGALLALAEVRSVLGHRRPVAELARFADRIAEHARGALSLAALADFGHYAAERQVREWFDSTEQTLHDKAFLIALATFDEAPYPLTAELSDVLFGFLQRIENPGEPARIPVFGTSSAQRVEHARADRYQEAEETEWGPVLQTKVQFRDPLTAITLLREVWTGHPSSRPALVAWLRRLADDPRAVVRTRAASTAAVLAQTDLPSTMALLVRPWALERRLRARLAAANALALAHHLGAPHVPRILRGWCTTPDHRLRRAAVRTYALVGDTFPREAVEALLEAARAMDARGGPARTWPEELDELAQSAATLLLAAGQDAGACEAGGAAAELWPALVPLTRGGAARDFVLRAVVHACGPTDGADGTGRPLLLDLFGRAEAAAGTPGGLLRQSLAALWRSVLNDPMCSGSGLETMRRWVRAAATDPEAERALAELLPLLAVSVEDTKRLAYLLENLRDGAGPAPLAVALRLRGTLFPPHAPAAPAPRPVP</sequence>
<feature type="compositionally biased region" description="Low complexity" evidence="1">
    <location>
        <begin position="135"/>
        <end position="144"/>
    </location>
</feature>
<reference evidence="2 3" key="1">
    <citation type="submission" date="2017-06" db="EMBL/GenBank/DDBJ databases">
        <title>Streptomyces albireticuli Genome sequencing and assembly.</title>
        <authorList>
            <person name="Wang Y."/>
            <person name="Du B."/>
            <person name="Ding Y."/>
            <person name="Liu H."/>
            <person name="Hou Q."/>
            <person name="Liu K."/>
            <person name="Yao L."/>
            <person name="Wang C."/>
        </authorList>
    </citation>
    <scope>NUCLEOTIDE SEQUENCE [LARGE SCALE GENOMIC DNA]</scope>
    <source>
        <strain evidence="2 3">MDJK11</strain>
    </source>
</reference>
<organism evidence="2 3">
    <name type="scientific">Streptomyces albireticuli</name>
    <dbReference type="NCBI Taxonomy" id="1940"/>
    <lineage>
        <taxon>Bacteria</taxon>
        <taxon>Bacillati</taxon>
        <taxon>Actinomycetota</taxon>
        <taxon>Actinomycetes</taxon>
        <taxon>Kitasatosporales</taxon>
        <taxon>Streptomycetaceae</taxon>
        <taxon>Streptomyces</taxon>
    </lineage>
</organism>
<evidence type="ECO:0000313" key="3">
    <source>
        <dbReference type="Proteomes" id="UP000195755"/>
    </source>
</evidence>
<feature type="compositionally biased region" description="Gly residues" evidence="1">
    <location>
        <begin position="145"/>
        <end position="167"/>
    </location>
</feature>
<dbReference type="SUPFAM" id="SSF48371">
    <property type="entry name" value="ARM repeat"/>
    <property type="match status" value="1"/>
</dbReference>
<protein>
    <submittedName>
        <fullName evidence="2">Uncharacterized protein</fullName>
    </submittedName>
</protein>
<proteinExistence type="predicted"/>
<feature type="compositionally biased region" description="Acidic residues" evidence="1">
    <location>
        <begin position="30"/>
        <end position="41"/>
    </location>
</feature>
<feature type="region of interest" description="Disordered" evidence="1">
    <location>
        <begin position="1"/>
        <end position="41"/>
    </location>
</feature>
<dbReference type="InterPro" id="IPR016024">
    <property type="entry name" value="ARM-type_fold"/>
</dbReference>
<gene>
    <name evidence="2" type="ORF">SMD11_0527</name>
</gene>
<feature type="region of interest" description="Disordered" evidence="1">
    <location>
        <begin position="126"/>
        <end position="196"/>
    </location>
</feature>
<dbReference type="EMBL" id="CP021744">
    <property type="protein sequence ID" value="ARZ66193.1"/>
    <property type="molecule type" value="Genomic_DNA"/>
</dbReference>
<evidence type="ECO:0000313" key="2">
    <source>
        <dbReference type="EMBL" id="ARZ66193.1"/>
    </source>
</evidence>
<dbReference type="Proteomes" id="UP000195755">
    <property type="component" value="Chromosome"/>
</dbReference>
<name>A0A1Z2KVW9_9ACTN</name>